<protein>
    <recommendedName>
        <fullName evidence="1">VOC domain-containing protein</fullName>
    </recommendedName>
</protein>
<organism evidence="2 3">
    <name type="scientific">Paracoccus seriniphilus</name>
    <dbReference type="NCBI Taxonomy" id="184748"/>
    <lineage>
        <taxon>Bacteria</taxon>
        <taxon>Pseudomonadati</taxon>
        <taxon>Pseudomonadota</taxon>
        <taxon>Alphaproteobacteria</taxon>
        <taxon>Rhodobacterales</taxon>
        <taxon>Paracoccaceae</taxon>
        <taxon>Paracoccus</taxon>
    </lineage>
</organism>
<dbReference type="Gene3D" id="3.10.180.10">
    <property type="entry name" value="2,3-Dihydroxybiphenyl 1,2-Dioxygenase, domain 1"/>
    <property type="match status" value="2"/>
</dbReference>
<dbReference type="PANTHER" id="PTHR33993:SF14">
    <property type="entry name" value="GB|AAF24581.1"/>
    <property type="match status" value="1"/>
</dbReference>
<name>A0A239PM58_9RHOB</name>
<proteinExistence type="predicted"/>
<dbReference type="InterPro" id="IPR052164">
    <property type="entry name" value="Anthracycline_SecMetBiosynth"/>
</dbReference>
<keyword evidence="3" id="KW-1185">Reference proteome</keyword>
<dbReference type="EMBL" id="FZQB01000001">
    <property type="protein sequence ID" value="SNT68717.1"/>
    <property type="molecule type" value="Genomic_DNA"/>
</dbReference>
<reference evidence="2 3" key="1">
    <citation type="submission" date="2017-07" db="EMBL/GenBank/DDBJ databases">
        <authorList>
            <person name="Sun Z.S."/>
            <person name="Albrecht U."/>
            <person name="Echele G."/>
            <person name="Lee C.C."/>
        </authorList>
    </citation>
    <scope>NUCLEOTIDE SEQUENCE [LARGE SCALE GENOMIC DNA]</scope>
    <source>
        <strain evidence="2 3">DSM 14827</strain>
    </source>
</reference>
<dbReference type="AlphaFoldDB" id="A0A239PM58"/>
<dbReference type="SUPFAM" id="SSF54593">
    <property type="entry name" value="Glyoxalase/Bleomycin resistance protein/Dihydroxybiphenyl dioxygenase"/>
    <property type="match status" value="2"/>
</dbReference>
<accession>A0A239PM58</accession>
<dbReference type="PANTHER" id="PTHR33993">
    <property type="entry name" value="GLYOXALASE-RELATED"/>
    <property type="match status" value="1"/>
</dbReference>
<dbReference type="InterPro" id="IPR004360">
    <property type="entry name" value="Glyas_Fos-R_dOase_dom"/>
</dbReference>
<feature type="domain" description="VOC" evidence="1">
    <location>
        <begin position="7"/>
        <end position="124"/>
    </location>
</feature>
<dbReference type="InterPro" id="IPR029068">
    <property type="entry name" value="Glyas_Bleomycin-R_OHBP_Dase"/>
</dbReference>
<feature type="domain" description="VOC" evidence="1">
    <location>
        <begin position="142"/>
        <end position="257"/>
    </location>
</feature>
<evidence type="ECO:0000313" key="2">
    <source>
        <dbReference type="EMBL" id="SNT68717.1"/>
    </source>
</evidence>
<sequence>MSKMHGRPIWYELAGTPAQRKQIEDFYSQLLGWEVQDSGMEGFSYRLARLKGDMVAGMMDMPAEAGDMPPFWMTYFAVENADVAASVAIKAGASLHRAPADIPGTGRFAILVDPQGAAFGILQPEEMKDEPAGTAFDQDKPGHGHWHELMTSDPQAALTFYGDLLGWSKSIEVPMGSEGIYHLFSQDGQDIGGMQGMAHASHPMWLTYFGVNSVRNAVDRISALDGTVIHGPQEVPGGGFIAIALDPQGAMFAIVGPESLIE</sequence>
<dbReference type="CDD" id="cd07247">
    <property type="entry name" value="SgaA_N_like"/>
    <property type="match status" value="2"/>
</dbReference>
<evidence type="ECO:0000313" key="3">
    <source>
        <dbReference type="Proteomes" id="UP000198307"/>
    </source>
</evidence>
<dbReference type="InterPro" id="IPR037523">
    <property type="entry name" value="VOC_core"/>
</dbReference>
<dbReference type="RefSeq" id="WP_245846724.1">
    <property type="nucleotide sequence ID" value="NZ_CP067129.1"/>
</dbReference>
<dbReference type="Proteomes" id="UP000198307">
    <property type="component" value="Unassembled WGS sequence"/>
</dbReference>
<evidence type="ECO:0000259" key="1">
    <source>
        <dbReference type="PROSITE" id="PS51819"/>
    </source>
</evidence>
<dbReference type="PROSITE" id="PS51819">
    <property type="entry name" value="VOC"/>
    <property type="match status" value="2"/>
</dbReference>
<gene>
    <name evidence="2" type="ORF">SAMN05444959_101277</name>
</gene>
<dbReference type="Pfam" id="PF00903">
    <property type="entry name" value="Glyoxalase"/>
    <property type="match status" value="2"/>
</dbReference>